<dbReference type="AlphaFoldDB" id="A0A1I3BKE7"/>
<comment type="subcellular location">
    <subcellularLocation>
        <location evidence="8">Cytoplasm</location>
    </subcellularLocation>
</comment>
<evidence type="ECO:0000256" key="8">
    <source>
        <dbReference type="HAMAP-Rule" id="MF_00083"/>
    </source>
</evidence>
<dbReference type="NCBIfam" id="TIGR00447">
    <property type="entry name" value="pth"/>
    <property type="match status" value="1"/>
</dbReference>
<evidence type="ECO:0000313" key="13">
    <source>
        <dbReference type="Proteomes" id="UP000183639"/>
    </source>
</evidence>
<evidence type="ECO:0000256" key="10">
    <source>
        <dbReference type="RuleBase" id="RU004320"/>
    </source>
</evidence>
<feature type="region of interest" description="Disordered" evidence="11">
    <location>
        <begin position="184"/>
        <end position="208"/>
    </location>
</feature>
<dbReference type="GO" id="GO:0004045">
    <property type="term" value="F:peptidyl-tRNA hydrolase activity"/>
    <property type="evidence" value="ECO:0007669"/>
    <property type="project" value="UniProtKB-UniRule"/>
</dbReference>
<keyword evidence="3 8" id="KW-0378">Hydrolase</keyword>
<keyword evidence="2 8" id="KW-0820">tRNA-binding</keyword>
<dbReference type="CDD" id="cd00462">
    <property type="entry name" value="PTH"/>
    <property type="match status" value="1"/>
</dbReference>
<dbReference type="GO" id="GO:0072344">
    <property type="term" value="P:rescue of stalled ribosome"/>
    <property type="evidence" value="ECO:0007669"/>
    <property type="project" value="UniProtKB-UniRule"/>
</dbReference>
<feature type="site" description="Discriminates between blocked and unblocked aminoacyl-tRNA" evidence="8">
    <location>
        <position position="9"/>
    </location>
</feature>
<dbReference type="EMBL" id="FOQK01000001">
    <property type="protein sequence ID" value="SFH62748.1"/>
    <property type="molecule type" value="Genomic_DNA"/>
</dbReference>
<dbReference type="InterPro" id="IPR001328">
    <property type="entry name" value="Pept_tRNA_hydro"/>
</dbReference>
<dbReference type="GO" id="GO:0006515">
    <property type="term" value="P:protein quality control for misfolded or incompletely synthesized proteins"/>
    <property type="evidence" value="ECO:0007669"/>
    <property type="project" value="UniProtKB-UniRule"/>
</dbReference>
<dbReference type="Pfam" id="PF01195">
    <property type="entry name" value="Pept_tRNA_hydro"/>
    <property type="match status" value="1"/>
</dbReference>
<evidence type="ECO:0000256" key="3">
    <source>
        <dbReference type="ARBA" id="ARBA00022801"/>
    </source>
</evidence>
<proteinExistence type="inferred from homology"/>
<feature type="site" description="Stabilizes the basic form of H active site to accept a proton" evidence="8">
    <location>
        <position position="91"/>
    </location>
</feature>
<dbReference type="HAMAP" id="MF_00083">
    <property type="entry name" value="Pept_tRNA_hydro_bact"/>
    <property type="match status" value="1"/>
</dbReference>
<comment type="subunit">
    <text evidence="8">Monomer.</text>
</comment>
<dbReference type="PROSITE" id="PS01195">
    <property type="entry name" value="PEPT_TRNA_HYDROL_1"/>
    <property type="match status" value="1"/>
</dbReference>
<dbReference type="PROSITE" id="PS01196">
    <property type="entry name" value="PEPT_TRNA_HYDROL_2"/>
    <property type="match status" value="1"/>
</dbReference>
<comment type="catalytic activity">
    <reaction evidence="6 8 9">
        <text>an N-acyl-L-alpha-aminoacyl-tRNA + H2O = an N-acyl-L-amino acid + a tRNA + H(+)</text>
        <dbReference type="Rhea" id="RHEA:54448"/>
        <dbReference type="Rhea" id="RHEA-COMP:10123"/>
        <dbReference type="Rhea" id="RHEA-COMP:13883"/>
        <dbReference type="ChEBI" id="CHEBI:15377"/>
        <dbReference type="ChEBI" id="CHEBI:15378"/>
        <dbReference type="ChEBI" id="CHEBI:59874"/>
        <dbReference type="ChEBI" id="CHEBI:78442"/>
        <dbReference type="ChEBI" id="CHEBI:138191"/>
        <dbReference type="EC" id="3.1.1.29"/>
    </reaction>
</comment>
<dbReference type="InterPro" id="IPR036416">
    <property type="entry name" value="Pept_tRNA_hydro_sf"/>
</dbReference>
<organism evidence="12 13">
    <name type="scientific">Selenomonas ruminantium</name>
    <dbReference type="NCBI Taxonomy" id="971"/>
    <lineage>
        <taxon>Bacteria</taxon>
        <taxon>Bacillati</taxon>
        <taxon>Bacillota</taxon>
        <taxon>Negativicutes</taxon>
        <taxon>Selenomonadales</taxon>
        <taxon>Selenomonadaceae</taxon>
        <taxon>Selenomonas</taxon>
    </lineage>
</organism>
<evidence type="ECO:0000256" key="2">
    <source>
        <dbReference type="ARBA" id="ARBA00022555"/>
    </source>
</evidence>
<dbReference type="GO" id="GO:0000049">
    <property type="term" value="F:tRNA binding"/>
    <property type="evidence" value="ECO:0007669"/>
    <property type="project" value="UniProtKB-UniRule"/>
</dbReference>
<dbReference type="PANTHER" id="PTHR17224:SF1">
    <property type="entry name" value="PEPTIDYL-TRNA HYDROLASE"/>
    <property type="match status" value="1"/>
</dbReference>
<dbReference type="RefSeq" id="WP_075441338.1">
    <property type="nucleotide sequence ID" value="NZ_FOQK01000001.1"/>
</dbReference>
<dbReference type="OrthoDB" id="9800507at2"/>
<dbReference type="FunFam" id="3.40.50.1470:FF:000001">
    <property type="entry name" value="Peptidyl-tRNA hydrolase"/>
    <property type="match status" value="1"/>
</dbReference>
<feature type="active site" description="Proton acceptor" evidence="8">
    <location>
        <position position="19"/>
    </location>
</feature>
<evidence type="ECO:0000256" key="1">
    <source>
        <dbReference type="ARBA" id="ARBA00013260"/>
    </source>
</evidence>
<feature type="binding site" evidence="8">
    <location>
        <position position="64"/>
    </location>
    <ligand>
        <name>tRNA</name>
        <dbReference type="ChEBI" id="CHEBI:17843"/>
    </ligand>
</feature>
<dbReference type="PANTHER" id="PTHR17224">
    <property type="entry name" value="PEPTIDYL-TRNA HYDROLASE"/>
    <property type="match status" value="1"/>
</dbReference>
<name>A0A1I3BKE7_SELRU</name>
<reference evidence="12 13" key="1">
    <citation type="submission" date="2016-10" db="EMBL/GenBank/DDBJ databases">
        <authorList>
            <person name="de Groot N.N."/>
        </authorList>
    </citation>
    <scope>NUCLEOTIDE SEQUENCE [LARGE SCALE GENOMIC DNA]</scope>
    <source>
        <strain evidence="12 13">Z108</strain>
    </source>
</reference>
<dbReference type="Gene3D" id="3.40.50.1470">
    <property type="entry name" value="Peptidyl-tRNA hydrolase"/>
    <property type="match status" value="1"/>
</dbReference>
<gene>
    <name evidence="8" type="primary">pth</name>
    <name evidence="12" type="ORF">SAMN04487861_10142</name>
</gene>
<dbReference type="Proteomes" id="UP000183639">
    <property type="component" value="Unassembled WGS sequence"/>
</dbReference>
<feature type="binding site" evidence="8">
    <location>
        <position position="66"/>
    </location>
    <ligand>
        <name>tRNA</name>
        <dbReference type="ChEBI" id="CHEBI:17843"/>
    </ligand>
</feature>
<evidence type="ECO:0000256" key="9">
    <source>
        <dbReference type="RuleBase" id="RU000673"/>
    </source>
</evidence>
<accession>A0A1I3BKE7</accession>
<evidence type="ECO:0000313" key="12">
    <source>
        <dbReference type="EMBL" id="SFH62748.1"/>
    </source>
</evidence>
<feature type="binding site" evidence="8">
    <location>
        <position position="14"/>
    </location>
    <ligand>
        <name>tRNA</name>
        <dbReference type="ChEBI" id="CHEBI:17843"/>
    </ligand>
</feature>
<dbReference type="SUPFAM" id="SSF53178">
    <property type="entry name" value="Peptidyl-tRNA hydrolase-like"/>
    <property type="match status" value="1"/>
</dbReference>
<evidence type="ECO:0000256" key="7">
    <source>
        <dbReference type="ARBA" id="ARBA00050038"/>
    </source>
</evidence>
<evidence type="ECO:0000256" key="11">
    <source>
        <dbReference type="SAM" id="MobiDB-lite"/>
    </source>
</evidence>
<feature type="binding site" evidence="8">
    <location>
        <position position="112"/>
    </location>
    <ligand>
        <name>tRNA</name>
        <dbReference type="ChEBI" id="CHEBI:17843"/>
    </ligand>
</feature>
<keyword evidence="4 8" id="KW-0694">RNA-binding</keyword>
<sequence>MKIIAGLGNPGSEYAKTKHNVGFMLVDALAEKLGVTEWKDRFDAKIGEARIGTEKILLVKPQTYMNESGQAIGPLMNFYKSALEDLIVVHDDMDIPAGMIRIRKKGSAGGHNGIKSILAHVGDEHFARVRIGIGRPLPGWTVVNHVLAPFTAEDEPKIREAIAYLLPAVECIVRDDVDMAMNQYNPKKQKKKKAAPAGGEQEGEAVNA</sequence>
<dbReference type="EC" id="3.1.1.29" evidence="1 8"/>
<comment type="function">
    <text evidence="8">Hydrolyzes ribosome-free peptidyl-tRNAs (with 1 or more amino acids incorporated), which drop off the ribosome during protein synthesis, or as a result of ribosome stalling.</text>
</comment>
<keyword evidence="8" id="KW-0963">Cytoplasm</keyword>
<dbReference type="GO" id="GO:0005737">
    <property type="term" value="C:cytoplasm"/>
    <property type="evidence" value="ECO:0007669"/>
    <property type="project" value="UniProtKB-SubCell"/>
</dbReference>
<dbReference type="InterPro" id="IPR018171">
    <property type="entry name" value="Pept_tRNA_hydro_CS"/>
</dbReference>
<comment type="function">
    <text evidence="8">Catalyzes the release of premature peptidyl moieties from peptidyl-tRNA molecules trapped in stalled 50S ribosomal subunits, and thus maintains levels of free tRNAs and 50S ribosomes.</text>
</comment>
<protein>
    <recommendedName>
        <fullName evidence="7 8">Peptidyl-tRNA hydrolase</fullName>
        <shortName evidence="8">Pth</shortName>
        <ecNumber evidence="1 8">3.1.1.29</ecNumber>
    </recommendedName>
</protein>
<evidence type="ECO:0000256" key="5">
    <source>
        <dbReference type="ARBA" id="ARBA00038063"/>
    </source>
</evidence>
<comment type="similarity">
    <text evidence="5 8 10">Belongs to the PTH family.</text>
</comment>
<evidence type="ECO:0000256" key="4">
    <source>
        <dbReference type="ARBA" id="ARBA00022884"/>
    </source>
</evidence>
<evidence type="ECO:0000256" key="6">
    <source>
        <dbReference type="ARBA" id="ARBA00048707"/>
    </source>
</evidence>